<dbReference type="InterPro" id="IPR021414">
    <property type="entry name" value="DUF3054"/>
</dbReference>
<sequence>MKITKPTAVALDFLAIAIFALLARLAHQSDDMPFNFAGWASTVWPFAIGVALGWVIVEFGLRTTEPSADTGTTKATGHGPLIWLVTVVTGLAIWGIRNQALPHWSFVIVACVMSALLMLGWRGISGVLAR</sequence>
<dbReference type="Proteomes" id="UP000004208">
    <property type="component" value="Unassembled WGS sequence"/>
</dbReference>
<dbReference type="EMBL" id="ACLJ02000001">
    <property type="protein sequence ID" value="EFK55468.1"/>
    <property type="molecule type" value="Genomic_DNA"/>
</dbReference>
<proteinExistence type="predicted"/>
<keyword evidence="3" id="KW-1185">Reference proteome</keyword>
<dbReference type="HOGENOM" id="CLU_089113_2_0_11"/>
<evidence type="ECO:0000313" key="3">
    <source>
        <dbReference type="Proteomes" id="UP000004208"/>
    </source>
</evidence>
<feature type="transmembrane region" description="Helical" evidence="1">
    <location>
        <begin position="102"/>
        <end position="121"/>
    </location>
</feature>
<dbReference type="RefSeq" id="WP_005288110.1">
    <property type="nucleotide sequence ID" value="NZ_CM000961.1"/>
</dbReference>
<dbReference type="AlphaFoldDB" id="D7W9I8"/>
<protein>
    <recommendedName>
        <fullName evidence="4">DUF3054 domain-containing protein</fullName>
    </recommendedName>
</protein>
<evidence type="ECO:0000256" key="1">
    <source>
        <dbReference type="SAM" id="Phobius"/>
    </source>
</evidence>
<accession>D7W9I8</accession>
<reference evidence="2" key="1">
    <citation type="submission" date="2010-06" db="EMBL/GenBank/DDBJ databases">
        <authorList>
            <person name="Muzny D."/>
            <person name="Qin X."/>
            <person name="Buhay C."/>
            <person name="Dugan-Rocha S."/>
            <person name="Ding Y."/>
            <person name="Chen G."/>
            <person name="Hawes A."/>
            <person name="Holder M."/>
            <person name="Jhangiani S."/>
            <person name="Johnson A."/>
            <person name="Khan Z."/>
            <person name="Li Z."/>
            <person name="Liu W."/>
            <person name="Liu X."/>
            <person name="Perez L."/>
            <person name="Shen H."/>
            <person name="Wang Q."/>
            <person name="Watt J."/>
            <person name="Xi L."/>
            <person name="Xin Y."/>
            <person name="Zhou J."/>
            <person name="Deng J."/>
            <person name="Jiang H."/>
            <person name="Liu Y."/>
            <person name="Qu J."/>
            <person name="Song X.-Z."/>
            <person name="Zhang L."/>
            <person name="Villasana D."/>
            <person name="Johnson A."/>
            <person name="Liu J."/>
            <person name="Liyanage D."/>
            <person name="Lorensuhewa L."/>
            <person name="Robinson T."/>
            <person name="Song A."/>
            <person name="Song B.-B."/>
            <person name="Dinh H."/>
            <person name="Thornton R."/>
            <person name="Coyle M."/>
            <person name="Francisco L."/>
            <person name="Jackson L."/>
            <person name="Javaid M."/>
            <person name="Korchina V."/>
            <person name="Kovar C."/>
            <person name="Mata R."/>
            <person name="Mathew T."/>
            <person name="Ngo R."/>
            <person name="Nguyen L."/>
            <person name="Nguyen N."/>
            <person name="Okwuonu G."/>
            <person name="Ongeri F."/>
            <person name="Pham C."/>
            <person name="Simmons D."/>
            <person name="Wilczek-Boney K."/>
            <person name="Hale W."/>
            <person name="Jakkamsetti A."/>
            <person name="Pham P."/>
            <person name="Ruth R."/>
            <person name="San Lucas F."/>
            <person name="Warren J."/>
            <person name="Zhang J."/>
            <person name="Zhao Z."/>
            <person name="Zhou C."/>
            <person name="Zhu D."/>
            <person name="Lee S."/>
            <person name="Bess C."/>
            <person name="Blankenburg K."/>
            <person name="Forbes L."/>
            <person name="Fu Q."/>
            <person name="Gubbala S."/>
            <person name="Hirani K."/>
            <person name="Jayaseelan J.C."/>
            <person name="Lara F."/>
            <person name="Munidasa M."/>
            <person name="Palculict T."/>
            <person name="Patil S."/>
            <person name="Pu L.-L."/>
            <person name="Saada N."/>
            <person name="Tang L."/>
            <person name="Weissenberger G."/>
            <person name="Zhu Y."/>
            <person name="Hemphill L."/>
            <person name="Shang Y."/>
            <person name="Youmans B."/>
            <person name="Ayvaz T."/>
            <person name="Ross M."/>
            <person name="Santibanez J."/>
            <person name="Aqrawi P."/>
            <person name="Gross S."/>
            <person name="Joshi V."/>
            <person name="Fowler G."/>
            <person name="Nazareth L."/>
            <person name="Reid J."/>
            <person name="Worley K."/>
            <person name="Petrosino J."/>
            <person name="Highlander S."/>
            <person name="Gibbs R."/>
        </authorList>
    </citation>
    <scope>NUCLEOTIDE SEQUENCE [LARGE SCALE GENOMIC DNA]</scope>
    <source>
        <strain evidence="2">ATCC 33030</strain>
    </source>
</reference>
<dbReference type="STRING" id="585529.HMPREF0291_10726"/>
<comment type="caution">
    <text evidence="2">The sequence shown here is derived from an EMBL/GenBank/DDBJ whole genome shotgun (WGS) entry which is preliminary data.</text>
</comment>
<keyword evidence="1" id="KW-0472">Membrane</keyword>
<gene>
    <name evidence="2" type="ORF">HMPREF0291_10726</name>
</gene>
<keyword evidence="1" id="KW-1133">Transmembrane helix</keyword>
<evidence type="ECO:0000313" key="2">
    <source>
        <dbReference type="EMBL" id="EFK55468.1"/>
    </source>
</evidence>
<dbReference type="Pfam" id="PF11255">
    <property type="entry name" value="DUF3054"/>
    <property type="match status" value="1"/>
</dbReference>
<evidence type="ECO:0008006" key="4">
    <source>
        <dbReference type="Google" id="ProtNLM"/>
    </source>
</evidence>
<keyword evidence="1" id="KW-0812">Transmembrane</keyword>
<organism evidence="2 3">
    <name type="scientific">Corynebacterium genitalium ATCC 33030</name>
    <dbReference type="NCBI Taxonomy" id="585529"/>
    <lineage>
        <taxon>Bacteria</taxon>
        <taxon>Bacillati</taxon>
        <taxon>Actinomycetota</taxon>
        <taxon>Actinomycetes</taxon>
        <taxon>Mycobacteriales</taxon>
        <taxon>Corynebacteriaceae</taxon>
        <taxon>Corynebacterium</taxon>
    </lineage>
</organism>
<feature type="transmembrane region" description="Helical" evidence="1">
    <location>
        <begin position="36"/>
        <end position="57"/>
    </location>
</feature>
<feature type="transmembrane region" description="Helical" evidence="1">
    <location>
        <begin position="78"/>
        <end position="96"/>
    </location>
</feature>
<name>D7W9I8_9CORY</name>
<dbReference type="eggNOG" id="ENOG5031JFQ">
    <property type="taxonomic scope" value="Bacteria"/>
</dbReference>